<feature type="domain" description="Saposin B-type" evidence="6">
    <location>
        <begin position="53"/>
        <end position="138"/>
    </location>
</feature>
<evidence type="ECO:0000256" key="2">
    <source>
        <dbReference type="ARBA" id="ARBA00023157"/>
    </source>
</evidence>
<reference evidence="7 8" key="1">
    <citation type="journal article" date="2024" name="BMC Genomics">
        <title>Genome assembly of redclaw crayfish (Cherax quadricarinatus) provides insights into its immune adaptation and hypoxia tolerance.</title>
        <authorList>
            <person name="Liu Z."/>
            <person name="Zheng J."/>
            <person name="Li H."/>
            <person name="Fang K."/>
            <person name="Wang S."/>
            <person name="He J."/>
            <person name="Zhou D."/>
            <person name="Weng S."/>
            <person name="Chi M."/>
            <person name="Gu Z."/>
            <person name="He J."/>
            <person name="Li F."/>
            <person name="Wang M."/>
        </authorList>
    </citation>
    <scope>NUCLEOTIDE SEQUENCE [LARGE SCALE GENOMIC DNA]</scope>
    <source>
        <strain evidence="7">ZL_2023a</strain>
    </source>
</reference>
<evidence type="ECO:0000259" key="6">
    <source>
        <dbReference type="PROSITE" id="PS50015"/>
    </source>
</evidence>
<keyword evidence="2" id="KW-1015">Disulfide bond</keyword>
<dbReference type="EMBL" id="JARKIK010000006">
    <property type="protein sequence ID" value="KAK8751355.1"/>
    <property type="molecule type" value="Genomic_DNA"/>
</dbReference>
<gene>
    <name evidence="7" type="ORF">OTU49_014375</name>
</gene>
<dbReference type="Gene3D" id="3.60.21.10">
    <property type="match status" value="1"/>
</dbReference>
<keyword evidence="4" id="KW-0326">Glycosidase</keyword>
<keyword evidence="8" id="KW-1185">Reference proteome</keyword>
<dbReference type="GO" id="GO:0061750">
    <property type="term" value="F:acid sphingomyelin phosphodiesterase activity"/>
    <property type="evidence" value="ECO:0007669"/>
    <property type="project" value="TreeGrafter"/>
</dbReference>
<proteinExistence type="predicted"/>
<evidence type="ECO:0000256" key="1">
    <source>
        <dbReference type="ARBA" id="ARBA00022801"/>
    </source>
</evidence>
<comment type="catalytic activity">
    <reaction evidence="5">
        <text>a sphingomyelin + H2O = phosphocholine + an N-acylsphing-4-enine + H(+)</text>
        <dbReference type="Rhea" id="RHEA:19253"/>
        <dbReference type="ChEBI" id="CHEBI:15377"/>
        <dbReference type="ChEBI" id="CHEBI:15378"/>
        <dbReference type="ChEBI" id="CHEBI:17636"/>
        <dbReference type="ChEBI" id="CHEBI:52639"/>
        <dbReference type="ChEBI" id="CHEBI:295975"/>
        <dbReference type="EC" id="3.1.4.12"/>
    </reaction>
    <physiologicalReaction direction="left-to-right" evidence="5">
        <dbReference type="Rhea" id="RHEA:19254"/>
    </physiologicalReaction>
</comment>
<dbReference type="GO" id="GO:0016020">
    <property type="term" value="C:membrane"/>
    <property type="evidence" value="ECO:0007669"/>
    <property type="project" value="GOC"/>
</dbReference>
<dbReference type="GO" id="GO:0005615">
    <property type="term" value="C:extracellular space"/>
    <property type="evidence" value="ECO:0007669"/>
    <property type="project" value="TreeGrafter"/>
</dbReference>
<dbReference type="SMART" id="SM00741">
    <property type="entry name" value="SapB"/>
    <property type="match status" value="1"/>
</dbReference>
<evidence type="ECO:0000256" key="4">
    <source>
        <dbReference type="ARBA" id="ARBA00023295"/>
    </source>
</evidence>
<dbReference type="Proteomes" id="UP001445076">
    <property type="component" value="Unassembled WGS sequence"/>
</dbReference>
<evidence type="ECO:0000256" key="5">
    <source>
        <dbReference type="ARBA" id="ARBA00047268"/>
    </source>
</evidence>
<organism evidence="7 8">
    <name type="scientific">Cherax quadricarinatus</name>
    <name type="common">Australian red claw crayfish</name>
    <dbReference type="NCBI Taxonomy" id="27406"/>
    <lineage>
        <taxon>Eukaryota</taxon>
        <taxon>Metazoa</taxon>
        <taxon>Ecdysozoa</taxon>
        <taxon>Arthropoda</taxon>
        <taxon>Crustacea</taxon>
        <taxon>Multicrustacea</taxon>
        <taxon>Malacostraca</taxon>
        <taxon>Eumalacostraca</taxon>
        <taxon>Eucarida</taxon>
        <taxon>Decapoda</taxon>
        <taxon>Pleocyemata</taxon>
        <taxon>Astacidea</taxon>
        <taxon>Parastacoidea</taxon>
        <taxon>Parastacidae</taxon>
        <taxon>Cherax</taxon>
    </lineage>
</organism>
<keyword evidence="3" id="KW-0325">Glycoprotein</keyword>
<protein>
    <recommendedName>
        <fullName evidence="6">Saposin B-type domain-containing protein</fullName>
    </recommendedName>
</protein>
<dbReference type="InterPro" id="IPR004843">
    <property type="entry name" value="Calcineurin-like_PHP"/>
</dbReference>
<dbReference type="GO" id="GO:0005764">
    <property type="term" value="C:lysosome"/>
    <property type="evidence" value="ECO:0007669"/>
    <property type="project" value="TreeGrafter"/>
</dbReference>
<dbReference type="GO" id="GO:0006685">
    <property type="term" value="P:sphingomyelin catabolic process"/>
    <property type="evidence" value="ECO:0007669"/>
    <property type="project" value="TreeGrafter"/>
</dbReference>
<dbReference type="AlphaFoldDB" id="A0AAW0Y7M2"/>
<feature type="non-terminal residue" evidence="7">
    <location>
        <position position="1"/>
    </location>
</feature>
<dbReference type="Gene3D" id="1.10.225.10">
    <property type="entry name" value="Saposin-like"/>
    <property type="match status" value="1"/>
</dbReference>
<dbReference type="PANTHER" id="PTHR10340">
    <property type="entry name" value="SPHINGOMYELIN PHOSPHODIESTERASE"/>
    <property type="match status" value="1"/>
</dbReference>
<dbReference type="InterPro" id="IPR008139">
    <property type="entry name" value="SaposinB_dom"/>
</dbReference>
<evidence type="ECO:0000256" key="3">
    <source>
        <dbReference type="ARBA" id="ARBA00023180"/>
    </source>
</evidence>
<sequence length="297" mass="32992">VDIFNEKELAKEFHNAFQSGFASSSLKQVAHELNFENLLLGDSQWETREGGSITLLCLTCQAGVSELLHMVNNGTSPDIIVDGIVALCVDLGIANHVMCDSLIKEVEPQLLWILENRELTANDVCGMVLVGFGCHTNNPDRVWDVALPDVPKPPVIDPVLPEDGSPVMKVLHLADTHFDPYYLPGSNAECDEKFFCCRAESGVVEQPEDAAGKWGDYRNCDAPEWLLQALYQHVNATYQDLDFIIWTGDLIPHIVWNTSREGNLEVIRSSVKMVHDYFPDVPVFPAIGNHESHPVNA</sequence>
<accession>A0AAW0Y7M2</accession>
<dbReference type="SUPFAM" id="SSF56300">
    <property type="entry name" value="Metallo-dependent phosphatases"/>
    <property type="match status" value="1"/>
</dbReference>
<dbReference type="InterPro" id="IPR011001">
    <property type="entry name" value="Saposin-like"/>
</dbReference>
<dbReference type="InterPro" id="IPR029052">
    <property type="entry name" value="Metallo-depent_PP-like"/>
</dbReference>
<keyword evidence="1" id="KW-0378">Hydrolase</keyword>
<dbReference type="Pfam" id="PF00149">
    <property type="entry name" value="Metallophos"/>
    <property type="match status" value="1"/>
</dbReference>
<dbReference type="GO" id="GO:0046513">
    <property type="term" value="P:ceramide biosynthetic process"/>
    <property type="evidence" value="ECO:0007669"/>
    <property type="project" value="TreeGrafter"/>
</dbReference>
<dbReference type="PANTHER" id="PTHR10340:SF34">
    <property type="entry name" value="SPHINGOMYELIN PHOSPHODIESTERASE"/>
    <property type="match status" value="1"/>
</dbReference>
<comment type="caution">
    <text evidence="7">The sequence shown here is derived from an EMBL/GenBank/DDBJ whole genome shotgun (WGS) entry which is preliminary data.</text>
</comment>
<evidence type="ECO:0000313" key="7">
    <source>
        <dbReference type="EMBL" id="KAK8751355.1"/>
    </source>
</evidence>
<dbReference type="GO" id="GO:0016798">
    <property type="term" value="F:hydrolase activity, acting on glycosyl bonds"/>
    <property type="evidence" value="ECO:0007669"/>
    <property type="project" value="UniProtKB-KW"/>
</dbReference>
<dbReference type="SUPFAM" id="SSF47862">
    <property type="entry name" value="Saposin"/>
    <property type="match status" value="1"/>
</dbReference>
<name>A0AAW0Y7M2_CHEQU</name>
<dbReference type="PROSITE" id="PS50015">
    <property type="entry name" value="SAP_B"/>
    <property type="match status" value="1"/>
</dbReference>
<evidence type="ECO:0000313" key="8">
    <source>
        <dbReference type="Proteomes" id="UP001445076"/>
    </source>
</evidence>